<gene>
    <name evidence="1" type="ORF">P3T76_000505</name>
</gene>
<name>A0AAD9LSE5_9STRA</name>
<evidence type="ECO:0000313" key="1">
    <source>
        <dbReference type="EMBL" id="KAK1948215.1"/>
    </source>
</evidence>
<dbReference type="AlphaFoldDB" id="A0AAD9LSE5"/>
<organism evidence="1 2">
    <name type="scientific">Phytophthora citrophthora</name>
    <dbReference type="NCBI Taxonomy" id="4793"/>
    <lineage>
        <taxon>Eukaryota</taxon>
        <taxon>Sar</taxon>
        <taxon>Stramenopiles</taxon>
        <taxon>Oomycota</taxon>
        <taxon>Peronosporomycetes</taxon>
        <taxon>Peronosporales</taxon>
        <taxon>Peronosporaceae</taxon>
        <taxon>Phytophthora</taxon>
    </lineage>
</organism>
<reference evidence="1" key="1">
    <citation type="submission" date="2023-08" db="EMBL/GenBank/DDBJ databases">
        <title>Reference Genome Resource for the Citrus Pathogen Phytophthora citrophthora.</title>
        <authorList>
            <person name="Moller H."/>
            <person name="Coetzee B."/>
            <person name="Rose L.J."/>
            <person name="Van Niekerk J.M."/>
        </authorList>
    </citation>
    <scope>NUCLEOTIDE SEQUENCE</scope>
    <source>
        <strain evidence="1">STE-U-9442</strain>
    </source>
</reference>
<evidence type="ECO:0000313" key="2">
    <source>
        <dbReference type="Proteomes" id="UP001259832"/>
    </source>
</evidence>
<accession>A0AAD9LSE5</accession>
<keyword evidence="2" id="KW-1185">Reference proteome</keyword>
<sequence>MLLQLVLTDSSGGNCMQRGSTGCYDGNEKARQSVELRFGDFVDYYQAAYNKQSHWLQTVDDLEFYLAQCPIAVSMEAQQLSIEGSGLRFLALEWGL</sequence>
<protein>
    <submittedName>
        <fullName evidence="1">Uncharacterized protein</fullName>
    </submittedName>
</protein>
<dbReference type="Proteomes" id="UP001259832">
    <property type="component" value="Unassembled WGS sequence"/>
</dbReference>
<dbReference type="EMBL" id="JASMQC010000001">
    <property type="protein sequence ID" value="KAK1948215.1"/>
    <property type="molecule type" value="Genomic_DNA"/>
</dbReference>
<proteinExistence type="predicted"/>
<comment type="caution">
    <text evidence="1">The sequence shown here is derived from an EMBL/GenBank/DDBJ whole genome shotgun (WGS) entry which is preliminary data.</text>
</comment>